<dbReference type="AlphaFoldDB" id="A0A0M9GKT5"/>
<keyword evidence="2" id="KW-1185">Reference proteome</keyword>
<comment type="caution">
    <text evidence="1">The sequence shown here is derived from an EMBL/GenBank/DDBJ whole genome shotgun (WGS) entry which is preliminary data.</text>
</comment>
<gene>
    <name evidence="1" type="ORF">SU32_15965</name>
</gene>
<evidence type="ECO:0000313" key="1">
    <source>
        <dbReference type="EMBL" id="KPB00063.1"/>
    </source>
</evidence>
<reference evidence="1 2" key="1">
    <citation type="submission" date="2015-01" db="EMBL/GenBank/DDBJ databases">
        <title>Ahrensia donghaiensis sp. nov., a novel dimethylsulphoniopropionate-cleavage bacterium isolated from seawater and emended descriptions of the genus Ahrensia and Ahrensia kielensis.</title>
        <authorList>
            <person name="Liu J."/>
        </authorList>
    </citation>
    <scope>NUCLEOTIDE SEQUENCE [LARGE SCALE GENOMIC DNA]</scope>
    <source>
        <strain evidence="1 2">LZD062</strain>
    </source>
</reference>
<dbReference type="PATRIC" id="fig|1514904.3.peg.2600"/>
<protein>
    <submittedName>
        <fullName evidence="1">Site-specific recombinase resolvase</fullName>
    </submittedName>
</protein>
<dbReference type="Proteomes" id="UP000038011">
    <property type="component" value="Unassembled WGS sequence"/>
</dbReference>
<name>A0A0M9GKT5_9HYPH</name>
<evidence type="ECO:0000313" key="2">
    <source>
        <dbReference type="Proteomes" id="UP000038011"/>
    </source>
</evidence>
<feature type="non-terminal residue" evidence="1">
    <location>
        <position position="1"/>
    </location>
</feature>
<proteinExistence type="predicted"/>
<sequence length="47" mass="5191">IDLAFIAPDIVKSIMTGDQPTGLTSKWLGQNPLPSNWQAQREIVARL</sequence>
<dbReference type="EMBL" id="JXMU01000032">
    <property type="protein sequence ID" value="KPB00063.1"/>
    <property type="molecule type" value="Genomic_DNA"/>
</dbReference>
<organism evidence="1 2">
    <name type="scientific">Ahrensia marina</name>
    <dbReference type="NCBI Taxonomy" id="1514904"/>
    <lineage>
        <taxon>Bacteria</taxon>
        <taxon>Pseudomonadati</taxon>
        <taxon>Pseudomonadota</taxon>
        <taxon>Alphaproteobacteria</taxon>
        <taxon>Hyphomicrobiales</taxon>
        <taxon>Ahrensiaceae</taxon>
        <taxon>Ahrensia</taxon>
    </lineage>
</organism>
<accession>A0A0M9GKT5</accession>